<protein>
    <recommendedName>
        <fullName evidence="8">Multidrug efflux pump Tap</fullName>
    </recommendedName>
</protein>
<dbReference type="CDD" id="cd06173">
    <property type="entry name" value="MFS_MefA_like"/>
    <property type="match status" value="1"/>
</dbReference>
<dbReference type="Gene3D" id="1.20.1250.20">
    <property type="entry name" value="MFS general substrate transporter like domains"/>
    <property type="match status" value="1"/>
</dbReference>
<evidence type="ECO:0000256" key="1">
    <source>
        <dbReference type="ARBA" id="ARBA00004651"/>
    </source>
</evidence>
<dbReference type="InterPro" id="IPR011701">
    <property type="entry name" value="MFS"/>
</dbReference>
<evidence type="ECO:0000256" key="3">
    <source>
        <dbReference type="ARBA" id="ARBA00022475"/>
    </source>
</evidence>
<feature type="transmembrane region" description="Helical" evidence="9">
    <location>
        <begin position="276"/>
        <end position="294"/>
    </location>
</feature>
<gene>
    <name evidence="11" type="ORF">KSF_072790</name>
</gene>
<dbReference type="Proteomes" id="UP000597444">
    <property type="component" value="Unassembled WGS sequence"/>
</dbReference>
<evidence type="ECO:0000259" key="10">
    <source>
        <dbReference type="PROSITE" id="PS50850"/>
    </source>
</evidence>
<dbReference type="PANTHER" id="PTHR23513:SF9">
    <property type="entry name" value="ENTEROBACTIN EXPORTER ENTS"/>
    <property type="match status" value="1"/>
</dbReference>
<comment type="similarity">
    <text evidence="7">Belongs to the major facilitator superfamily. Drug:H(+) antiporter-3 (DHA3) (TC 2.A.1.21) family.</text>
</comment>
<dbReference type="Pfam" id="PF07690">
    <property type="entry name" value="MFS_1"/>
    <property type="match status" value="1"/>
</dbReference>
<feature type="transmembrane region" description="Helical" evidence="9">
    <location>
        <begin position="189"/>
        <end position="207"/>
    </location>
</feature>
<feature type="domain" description="Major facilitator superfamily (MFS) profile" evidence="10">
    <location>
        <begin position="1"/>
        <end position="212"/>
    </location>
</feature>
<evidence type="ECO:0000256" key="8">
    <source>
        <dbReference type="ARBA" id="ARBA00040914"/>
    </source>
</evidence>
<feature type="transmembrane region" description="Helical" evidence="9">
    <location>
        <begin position="94"/>
        <end position="115"/>
    </location>
</feature>
<dbReference type="EMBL" id="BNJK01000001">
    <property type="protein sequence ID" value="GHO97231.1"/>
    <property type="molecule type" value="Genomic_DNA"/>
</dbReference>
<dbReference type="GO" id="GO:0005886">
    <property type="term" value="C:plasma membrane"/>
    <property type="evidence" value="ECO:0007669"/>
    <property type="project" value="UniProtKB-SubCell"/>
</dbReference>
<evidence type="ECO:0000256" key="7">
    <source>
        <dbReference type="ARBA" id="ARBA00038075"/>
    </source>
</evidence>
<evidence type="ECO:0000256" key="9">
    <source>
        <dbReference type="SAM" id="Phobius"/>
    </source>
</evidence>
<keyword evidence="2" id="KW-0813">Transport</keyword>
<evidence type="ECO:0000313" key="12">
    <source>
        <dbReference type="Proteomes" id="UP000597444"/>
    </source>
</evidence>
<keyword evidence="6 9" id="KW-0472">Membrane</keyword>
<accession>A0A8J3IW47</accession>
<comment type="subcellular location">
    <subcellularLocation>
        <location evidence="1">Cell membrane</location>
        <topology evidence="1">Multi-pass membrane protein</topology>
    </subcellularLocation>
</comment>
<comment type="caution">
    <text evidence="11">The sequence shown here is derived from an EMBL/GenBank/DDBJ whole genome shotgun (WGS) entry which is preliminary data.</text>
</comment>
<dbReference type="PANTHER" id="PTHR23513">
    <property type="entry name" value="INTEGRAL MEMBRANE EFFLUX PROTEIN-RELATED"/>
    <property type="match status" value="1"/>
</dbReference>
<feature type="transmembrane region" description="Helical" evidence="9">
    <location>
        <begin position="30"/>
        <end position="51"/>
    </location>
</feature>
<evidence type="ECO:0000256" key="5">
    <source>
        <dbReference type="ARBA" id="ARBA00022989"/>
    </source>
</evidence>
<keyword evidence="3" id="KW-1003">Cell membrane</keyword>
<reference evidence="11" key="1">
    <citation type="submission" date="2020-10" db="EMBL/GenBank/DDBJ databases">
        <title>Taxonomic study of unclassified bacteria belonging to the class Ktedonobacteria.</title>
        <authorList>
            <person name="Yabe S."/>
            <person name="Wang C.M."/>
            <person name="Zheng Y."/>
            <person name="Sakai Y."/>
            <person name="Cavaletti L."/>
            <person name="Monciardini P."/>
            <person name="Donadio S."/>
        </authorList>
    </citation>
    <scope>NUCLEOTIDE SEQUENCE</scope>
    <source>
        <strain evidence="11">ID150040</strain>
    </source>
</reference>
<evidence type="ECO:0000256" key="6">
    <source>
        <dbReference type="ARBA" id="ARBA00023136"/>
    </source>
</evidence>
<evidence type="ECO:0000256" key="4">
    <source>
        <dbReference type="ARBA" id="ARBA00022692"/>
    </source>
</evidence>
<keyword evidence="12" id="KW-1185">Reference proteome</keyword>
<sequence>MANTRPVPLTTTSGELRPHDPYAALRSRNFCVLLSGAFVAAFAQQMTTVAIGWELFERTNSDLVLGGIGLAQIIPIIVLFLPSGYIVDLYSRKMIFLVSLTLLGLATLGLATLSALHGSLWLIYACLAVMGAAQSFSSPASAVLVSQVVPEHLFENATAWRTSSGHLASVLGPASGGFLIALFNGATFVYILGAAALIIISLLMITLRVRSQERPQKSAQPRSLKTVVEGLQFLGRTQVLLAAMTLDLFAVLFGGATTLLPVFARDILHVGSIGLGWLQAADSIGAVGMALFLAHRPPFRHAGRTLLLAIIGFGLATIVFGFSHWFWLSFLMLFVLGGLDNINMLIRGTLTLVRTPDQMRGRVSAATSLFIGTSNQLGGFESGLAAQLLGPVLAVVLGGVGTIVVVGAVALAWPELRRMRTIRESSNNTQTTT</sequence>
<feature type="transmembrane region" description="Helical" evidence="9">
    <location>
        <begin position="306"/>
        <end position="327"/>
    </location>
</feature>
<feature type="transmembrane region" description="Helical" evidence="9">
    <location>
        <begin position="239"/>
        <end position="264"/>
    </location>
</feature>
<dbReference type="RefSeq" id="WP_220207809.1">
    <property type="nucleotide sequence ID" value="NZ_BNJK01000001.1"/>
</dbReference>
<dbReference type="PROSITE" id="PS50850">
    <property type="entry name" value="MFS"/>
    <property type="match status" value="1"/>
</dbReference>
<dbReference type="GO" id="GO:0022857">
    <property type="term" value="F:transmembrane transporter activity"/>
    <property type="evidence" value="ECO:0007669"/>
    <property type="project" value="InterPro"/>
</dbReference>
<dbReference type="InterPro" id="IPR020846">
    <property type="entry name" value="MFS_dom"/>
</dbReference>
<dbReference type="SUPFAM" id="SSF103473">
    <property type="entry name" value="MFS general substrate transporter"/>
    <property type="match status" value="1"/>
</dbReference>
<keyword evidence="5 9" id="KW-1133">Transmembrane helix</keyword>
<evidence type="ECO:0000256" key="2">
    <source>
        <dbReference type="ARBA" id="ARBA00022448"/>
    </source>
</evidence>
<name>A0A8J3IW47_9CHLR</name>
<dbReference type="InterPro" id="IPR036259">
    <property type="entry name" value="MFS_trans_sf"/>
</dbReference>
<dbReference type="AlphaFoldDB" id="A0A8J3IW47"/>
<feature type="transmembrane region" description="Helical" evidence="9">
    <location>
        <begin position="63"/>
        <end position="82"/>
    </location>
</feature>
<evidence type="ECO:0000313" key="11">
    <source>
        <dbReference type="EMBL" id="GHO97231.1"/>
    </source>
</evidence>
<proteinExistence type="inferred from homology"/>
<organism evidence="11 12">
    <name type="scientific">Reticulibacter mediterranei</name>
    <dbReference type="NCBI Taxonomy" id="2778369"/>
    <lineage>
        <taxon>Bacteria</taxon>
        <taxon>Bacillati</taxon>
        <taxon>Chloroflexota</taxon>
        <taxon>Ktedonobacteria</taxon>
        <taxon>Ktedonobacterales</taxon>
        <taxon>Reticulibacteraceae</taxon>
        <taxon>Reticulibacter</taxon>
    </lineage>
</organism>
<feature type="transmembrane region" description="Helical" evidence="9">
    <location>
        <begin position="388"/>
        <end position="413"/>
    </location>
</feature>
<keyword evidence="4 9" id="KW-0812">Transmembrane</keyword>